<dbReference type="SUPFAM" id="SSF50939">
    <property type="entry name" value="Sialidases"/>
    <property type="match status" value="1"/>
</dbReference>
<dbReference type="EMBL" id="JAASQL010000001">
    <property type="protein sequence ID" value="NIJ44618.1"/>
    <property type="molecule type" value="Genomic_DNA"/>
</dbReference>
<accession>A0ABX0U784</accession>
<feature type="domain" description="BIG2" evidence="4">
    <location>
        <begin position="854"/>
        <end position="922"/>
    </location>
</feature>
<dbReference type="SUPFAM" id="SSF110296">
    <property type="entry name" value="Oligoxyloglucan reducing end-specific cellobiohydrolase"/>
    <property type="match status" value="2"/>
</dbReference>
<evidence type="ECO:0000256" key="1">
    <source>
        <dbReference type="ARBA" id="ARBA00022729"/>
    </source>
</evidence>
<keyword evidence="1 3" id="KW-0732">Signal</keyword>
<dbReference type="PANTHER" id="PTHR43739:SF5">
    <property type="entry name" value="EXO-ALPHA-SIALIDASE"/>
    <property type="match status" value="1"/>
</dbReference>
<dbReference type="Gene3D" id="2.130.10.10">
    <property type="entry name" value="YVTN repeat-like/Quinoprotein amine dehydrogenase"/>
    <property type="match status" value="5"/>
</dbReference>
<dbReference type="RefSeq" id="WP_167184944.1">
    <property type="nucleotide sequence ID" value="NZ_JAASQL010000001.1"/>
</dbReference>
<sequence>MTYKKLNFVLFIFIIPFLSTSQETASSFFNRLQNEPVVSENSIIWNQVGPGNAGFANLIRYHPTIPGLVVECPDMWNIYQSNNNGQQWESIKDYDGNGDFYHIRDLYYSPSDTNFGLAIESSRLWKTTDLGKTWTNITHCPWYKQDSNGYDKSGWEKKVASLAIDPNDKNIWFVGGGSNVRGQEWLSCYQQITAAAPHGLSATNEGKLWRTTNAGASWTLVNSGINTKAQIGRIIVNPNNSQQVFASSNYGLYRSNNGGTTWTNISSGQLDNEIIMDMDFYYNTTTNKFTLYAIDQTQYIPNGNTTNCTGGIFKSNDNGTTWTNITGNLGLDINQLTGGTAANYYKYISAWFEISESEAKTTYPTLPTQALQIFNMISTDPSRDGALYIGFADPQTANSIVPGRLWTTSNDGTKWTNTARLYEHVWEADKDYWTSRGNPYHENMTVGHSSPHQQSGNNYALRSMRGLDVGVDGSVMIISDHSTMLSTDNGVSWQQVDEDYTANGNIIGHGNSNLPALDIAQDQRYETAILGSGEHRVWIPTNDSPDNRQALKYIKSAQQTVITIAFDPYDAQTIYGTSSRQAEKQNIFRSTDGGLTWSNYGVATPATNAWGDDFYTNALTVDPIDNKHLYFGITDIKTASKQSMGGFYYSDDYGKTFSTRNNGLPSPVRVEDIAFDPRDDSKQSLFVAAEKSTFSQIIPLANGGLYHSTNRGESWTKINTPSSIEGVNKIVFDHTNRMYITTGYRGNGNGVWYTDNFGENWNQIFNYDGAEHIDVSPYDSNLLTVTVEHLALNPGVYYSKNRGLTWEKNNTNIASPNHIEDIRFDLKNPSEIWMATLGSGFYKGKIKDGENIQVIDVTPNAVEYNSGGKIQLSAQIIQHEFDRETIIWKSENPSVATVNQSGLVTPIKKGNVKIWATAVNGRYSDYSTVVIKEEPNLSTPNINSTTNVTISPNPFVNTINIALPNSNNDDSLEVKIHSTVGALIYNQTHSLINNQVNFTIPNLQKGVYIIFCQNSYITQAAKIFKN</sequence>
<comment type="caution">
    <text evidence="7">The sequence shown here is derived from an EMBL/GenBank/DDBJ whole genome shotgun (WGS) entry which is preliminary data.</text>
</comment>
<dbReference type="PANTHER" id="PTHR43739">
    <property type="entry name" value="XYLOGLUCANASE (EUROFUNG)"/>
    <property type="match status" value="1"/>
</dbReference>
<dbReference type="InterPro" id="IPR003343">
    <property type="entry name" value="Big_2"/>
</dbReference>
<protein>
    <submittedName>
        <fullName evidence="7">Photosystem II stability/assembly factor-like uncharacterized protein</fullName>
    </submittedName>
</protein>
<feature type="chain" id="PRO_5046128545" evidence="3">
    <location>
        <begin position="22"/>
        <end position="1026"/>
    </location>
</feature>
<evidence type="ECO:0000313" key="7">
    <source>
        <dbReference type="EMBL" id="NIJ44618.1"/>
    </source>
</evidence>
<evidence type="ECO:0000256" key="2">
    <source>
        <dbReference type="ARBA" id="ARBA00022737"/>
    </source>
</evidence>
<name>A0ABX0U784_9FLAO</name>
<dbReference type="InterPro" id="IPR052025">
    <property type="entry name" value="Xyloglucanase_GH74"/>
</dbReference>
<gene>
    <name evidence="7" type="ORF">FHR24_001057</name>
</gene>
<evidence type="ECO:0000256" key="3">
    <source>
        <dbReference type="SAM" id="SignalP"/>
    </source>
</evidence>
<keyword evidence="8" id="KW-1185">Reference proteome</keyword>
<feature type="domain" description="Secretion system C-terminal sorting" evidence="6">
    <location>
        <begin position="950"/>
        <end position="1022"/>
    </location>
</feature>
<dbReference type="InterPro" id="IPR015943">
    <property type="entry name" value="WD40/YVTN_repeat-like_dom_sf"/>
</dbReference>
<organism evidence="7 8">
    <name type="scientific">Wenyingzhuangia heitensis</name>
    <dbReference type="NCBI Taxonomy" id="1487859"/>
    <lineage>
        <taxon>Bacteria</taxon>
        <taxon>Pseudomonadati</taxon>
        <taxon>Bacteroidota</taxon>
        <taxon>Flavobacteriia</taxon>
        <taxon>Flavobacteriales</taxon>
        <taxon>Flavobacteriaceae</taxon>
        <taxon>Wenyingzhuangia</taxon>
    </lineage>
</organism>
<proteinExistence type="predicted"/>
<dbReference type="InterPro" id="IPR026444">
    <property type="entry name" value="Secre_tail"/>
</dbReference>
<dbReference type="Pfam" id="PF15902">
    <property type="entry name" value="Sortilin-Vps10"/>
    <property type="match status" value="2"/>
</dbReference>
<dbReference type="CDD" id="cd15482">
    <property type="entry name" value="Sialidase_non-viral"/>
    <property type="match status" value="1"/>
</dbReference>
<dbReference type="InterPro" id="IPR031778">
    <property type="entry name" value="Sortilin_N"/>
</dbReference>
<evidence type="ECO:0000259" key="5">
    <source>
        <dbReference type="Pfam" id="PF15902"/>
    </source>
</evidence>
<feature type="domain" description="Sortilin N-terminal" evidence="5">
    <location>
        <begin position="207"/>
        <end position="326"/>
    </location>
</feature>
<dbReference type="Gene3D" id="2.60.40.1080">
    <property type="match status" value="1"/>
</dbReference>
<dbReference type="SUPFAM" id="SSF49373">
    <property type="entry name" value="Invasin/intimin cell-adhesion fragments"/>
    <property type="match status" value="1"/>
</dbReference>
<dbReference type="Proteomes" id="UP000745859">
    <property type="component" value="Unassembled WGS sequence"/>
</dbReference>
<dbReference type="Pfam" id="PF18962">
    <property type="entry name" value="Por_Secre_tail"/>
    <property type="match status" value="1"/>
</dbReference>
<keyword evidence="2" id="KW-0677">Repeat</keyword>
<reference evidence="7 8" key="1">
    <citation type="submission" date="2020-03" db="EMBL/GenBank/DDBJ databases">
        <title>Genomic Encyclopedia of Type Strains, Phase IV (KMG-IV): sequencing the most valuable type-strain genomes for metagenomic binning, comparative biology and taxonomic classification.</title>
        <authorList>
            <person name="Goeker M."/>
        </authorList>
    </citation>
    <scope>NUCLEOTIDE SEQUENCE [LARGE SCALE GENOMIC DNA]</scope>
    <source>
        <strain evidence="7 8">DSM 101599</strain>
    </source>
</reference>
<dbReference type="InterPro" id="IPR008964">
    <property type="entry name" value="Invasin/intimin_cell_adhesion"/>
</dbReference>
<evidence type="ECO:0000313" key="8">
    <source>
        <dbReference type="Proteomes" id="UP000745859"/>
    </source>
</evidence>
<feature type="domain" description="Sortilin N-terminal" evidence="5">
    <location>
        <begin position="705"/>
        <end position="814"/>
    </location>
</feature>
<dbReference type="InterPro" id="IPR036278">
    <property type="entry name" value="Sialidase_sf"/>
</dbReference>
<evidence type="ECO:0000259" key="6">
    <source>
        <dbReference type="Pfam" id="PF18962"/>
    </source>
</evidence>
<feature type="signal peptide" evidence="3">
    <location>
        <begin position="1"/>
        <end position="21"/>
    </location>
</feature>
<evidence type="ECO:0000259" key="4">
    <source>
        <dbReference type="Pfam" id="PF02368"/>
    </source>
</evidence>
<dbReference type="Pfam" id="PF02368">
    <property type="entry name" value="Big_2"/>
    <property type="match status" value="1"/>
</dbReference>